<sequence length="147" mass="15648">MAEWCVHFEGLIIILSPTPGYKSGIIDRDIDLPKSSTIYSSCQLSKSSGGDKNPATCSRLCRSTTTLVAASFAGKCALNVNLYANIANAVAKFVAKVLNDKTISNSTDVVSAFGGEGTPGRLDHSGPVFFLCNNYSLSIFDDDNENL</sequence>
<evidence type="ECO:0000313" key="1">
    <source>
        <dbReference type="EMBL" id="KAK4874149.1"/>
    </source>
</evidence>
<name>A0AAN7P067_9COLE</name>
<proteinExistence type="predicted"/>
<comment type="caution">
    <text evidence="1">The sequence shown here is derived from an EMBL/GenBank/DDBJ whole genome shotgun (WGS) entry which is preliminary data.</text>
</comment>
<evidence type="ECO:0000313" key="2">
    <source>
        <dbReference type="Proteomes" id="UP001353858"/>
    </source>
</evidence>
<reference evidence="2" key="1">
    <citation type="submission" date="2023-01" db="EMBL/GenBank/DDBJ databases">
        <title>Key to firefly adult light organ development and bioluminescence: homeobox transcription factors regulate luciferase expression and transportation to peroxisome.</title>
        <authorList>
            <person name="Fu X."/>
        </authorList>
    </citation>
    <scope>NUCLEOTIDE SEQUENCE [LARGE SCALE GENOMIC DNA]</scope>
</reference>
<gene>
    <name evidence="1" type="ORF">RN001_013509</name>
</gene>
<protein>
    <submittedName>
        <fullName evidence="1">Uncharacterized protein</fullName>
    </submittedName>
</protein>
<accession>A0AAN7P067</accession>
<dbReference type="Proteomes" id="UP001353858">
    <property type="component" value="Unassembled WGS sequence"/>
</dbReference>
<keyword evidence="2" id="KW-1185">Reference proteome</keyword>
<dbReference type="AlphaFoldDB" id="A0AAN7P067"/>
<organism evidence="1 2">
    <name type="scientific">Aquatica leii</name>
    <dbReference type="NCBI Taxonomy" id="1421715"/>
    <lineage>
        <taxon>Eukaryota</taxon>
        <taxon>Metazoa</taxon>
        <taxon>Ecdysozoa</taxon>
        <taxon>Arthropoda</taxon>
        <taxon>Hexapoda</taxon>
        <taxon>Insecta</taxon>
        <taxon>Pterygota</taxon>
        <taxon>Neoptera</taxon>
        <taxon>Endopterygota</taxon>
        <taxon>Coleoptera</taxon>
        <taxon>Polyphaga</taxon>
        <taxon>Elateriformia</taxon>
        <taxon>Elateroidea</taxon>
        <taxon>Lampyridae</taxon>
        <taxon>Luciolinae</taxon>
        <taxon>Aquatica</taxon>
    </lineage>
</organism>
<dbReference type="EMBL" id="JARPUR010000006">
    <property type="protein sequence ID" value="KAK4874149.1"/>
    <property type="molecule type" value="Genomic_DNA"/>
</dbReference>